<organism evidence="1 2">
    <name type="scientific">Austropuccinia psidii MF-1</name>
    <dbReference type="NCBI Taxonomy" id="1389203"/>
    <lineage>
        <taxon>Eukaryota</taxon>
        <taxon>Fungi</taxon>
        <taxon>Dikarya</taxon>
        <taxon>Basidiomycota</taxon>
        <taxon>Pucciniomycotina</taxon>
        <taxon>Pucciniomycetes</taxon>
        <taxon>Pucciniales</taxon>
        <taxon>Sphaerophragmiaceae</taxon>
        <taxon>Austropuccinia</taxon>
    </lineage>
</organism>
<evidence type="ECO:0000313" key="1">
    <source>
        <dbReference type="EMBL" id="MBW0555881.1"/>
    </source>
</evidence>
<dbReference type="EMBL" id="AVOT02063044">
    <property type="protein sequence ID" value="MBW0555881.1"/>
    <property type="molecule type" value="Genomic_DNA"/>
</dbReference>
<protein>
    <submittedName>
        <fullName evidence="1">Uncharacterized protein</fullName>
    </submittedName>
</protein>
<comment type="caution">
    <text evidence="1">The sequence shown here is derived from an EMBL/GenBank/DDBJ whole genome shotgun (WGS) entry which is preliminary data.</text>
</comment>
<evidence type="ECO:0000313" key="2">
    <source>
        <dbReference type="Proteomes" id="UP000765509"/>
    </source>
</evidence>
<reference evidence="1" key="1">
    <citation type="submission" date="2021-03" db="EMBL/GenBank/DDBJ databases">
        <title>Draft genome sequence of rust myrtle Austropuccinia psidii MF-1, a brazilian biotype.</title>
        <authorList>
            <person name="Quecine M.C."/>
            <person name="Pachon D.M.R."/>
            <person name="Bonatelli M.L."/>
            <person name="Correr F.H."/>
            <person name="Franceschini L.M."/>
            <person name="Leite T.F."/>
            <person name="Margarido G.R.A."/>
            <person name="Almeida C.A."/>
            <person name="Ferrarezi J.A."/>
            <person name="Labate C.A."/>
        </authorList>
    </citation>
    <scope>NUCLEOTIDE SEQUENCE</scope>
    <source>
        <strain evidence="1">MF-1</strain>
    </source>
</reference>
<proteinExistence type="predicted"/>
<keyword evidence="2" id="KW-1185">Reference proteome</keyword>
<accession>A0A9Q3J5F3</accession>
<name>A0A9Q3J5F3_9BASI</name>
<dbReference type="AlphaFoldDB" id="A0A9Q3J5F3"/>
<gene>
    <name evidence="1" type="ORF">O181_095596</name>
</gene>
<sequence>MDQVWDKNIQKRIEQRMETVESKDDLTLYQQNHGDLEDKYKQGRIFEDLEEGELSENTQRLAGLNILQGFNYSYDQICCFSSSTYLFNQNKGITTGLTNDSQNQNGIQEDIPEYEGLEDYVILPIITFEELYDYELDSPIIQTKYLSELPGSNLTNVDFLELLTTIGIKGNLRNPYWKKPYGYYQMTIEGLYHKLLWAQEDFNLDGLRILGGTLCWCDFGYMFIHEVKGFVSEWKGNTQREHCNKIFGEILKDICLSVIHNIRLNISQ</sequence>
<dbReference type="Proteomes" id="UP000765509">
    <property type="component" value="Unassembled WGS sequence"/>
</dbReference>